<dbReference type="PANTHER" id="PTHR30346:SF30">
    <property type="entry name" value="SMALL NEUTRAL PROTEASE REGULATORY PROTEIN"/>
    <property type="match status" value="1"/>
</dbReference>
<accession>A0ABS9W840</accession>
<name>A0ABS9W840_9PROT</name>
<evidence type="ECO:0000259" key="5">
    <source>
        <dbReference type="PROSITE" id="PS50931"/>
    </source>
</evidence>
<dbReference type="Gene3D" id="3.40.190.10">
    <property type="entry name" value="Periplasmic binding protein-like II"/>
    <property type="match status" value="2"/>
</dbReference>
<evidence type="ECO:0000256" key="1">
    <source>
        <dbReference type="ARBA" id="ARBA00009437"/>
    </source>
</evidence>
<dbReference type="InterPro" id="IPR036390">
    <property type="entry name" value="WH_DNA-bd_sf"/>
</dbReference>
<proteinExistence type="inferred from homology"/>
<dbReference type="InterPro" id="IPR005119">
    <property type="entry name" value="LysR_subst-bd"/>
</dbReference>
<keyword evidence="2" id="KW-0805">Transcription regulation</keyword>
<dbReference type="SUPFAM" id="SSF53850">
    <property type="entry name" value="Periplasmic binding protein-like II"/>
    <property type="match status" value="1"/>
</dbReference>
<dbReference type="CDD" id="cd08451">
    <property type="entry name" value="PBP2_BudR"/>
    <property type="match status" value="1"/>
</dbReference>
<dbReference type="InterPro" id="IPR000847">
    <property type="entry name" value="LysR_HTH_N"/>
</dbReference>
<protein>
    <submittedName>
        <fullName evidence="6">LysR family transcriptional regulator</fullName>
    </submittedName>
</protein>
<dbReference type="Gene3D" id="1.10.10.10">
    <property type="entry name" value="Winged helix-like DNA-binding domain superfamily/Winged helix DNA-binding domain"/>
    <property type="match status" value="1"/>
</dbReference>
<gene>
    <name evidence="6" type="ORF">MON41_15875</name>
</gene>
<dbReference type="InterPro" id="IPR036388">
    <property type="entry name" value="WH-like_DNA-bd_sf"/>
</dbReference>
<evidence type="ECO:0000256" key="2">
    <source>
        <dbReference type="ARBA" id="ARBA00023015"/>
    </source>
</evidence>
<dbReference type="PRINTS" id="PR00039">
    <property type="entry name" value="HTHLYSR"/>
</dbReference>
<dbReference type="InterPro" id="IPR037410">
    <property type="entry name" value="BudR_PBP2"/>
</dbReference>
<evidence type="ECO:0000256" key="4">
    <source>
        <dbReference type="ARBA" id="ARBA00023163"/>
    </source>
</evidence>
<dbReference type="Pfam" id="PF03466">
    <property type="entry name" value="LysR_substrate"/>
    <property type="match status" value="1"/>
</dbReference>
<organism evidence="6 7">
    <name type="scientific">Teichococcus vastitatis</name>
    <dbReference type="NCBI Taxonomy" id="2307076"/>
    <lineage>
        <taxon>Bacteria</taxon>
        <taxon>Pseudomonadati</taxon>
        <taxon>Pseudomonadota</taxon>
        <taxon>Alphaproteobacteria</taxon>
        <taxon>Acetobacterales</taxon>
        <taxon>Roseomonadaceae</taxon>
        <taxon>Roseomonas</taxon>
    </lineage>
</organism>
<feature type="domain" description="HTH lysR-type" evidence="5">
    <location>
        <begin position="1"/>
        <end position="58"/>
    </location>
</feature>
<dbReference type="EMBL" id="JALBUU010000028">
    <property type="protein sequence ID" value="MCI0755198.1"/>
    <property type="molecule type" value="Genomic_DNA"/>
</dbReference>
<evidence type="ECO:0000313" key="7">
    <source>
        <dbReference type="Proteomes" id="UP001201985"/>
    </source>
</evidence>
<keyword evidence="7" id="KW-1185">Reference proteome</keyword>
<evidence type="ECO:0000256" key="3">
    <source>
        <dbReference type="ARBA" id="ARBA00023125"/>
    </source>
</evidence>
<comment type="similarity">
    <text evidence="1">Belongs to the LysR transcriptional regulatory family.</text>
</comment>
<reference evidence="6 7" key="1">
    <citation type="submission" date="2022-03" db="EMBL/GenBank/DDBJ databases">
        <title>Complete genome analysis of Roseomonas KG 17.1 : a prolific producer of plant growth promoters.</title>
        <authorList>
            <person name="Saadouli I."/>
            <person name="Najjari A."/>
            <person name="Mosbah A."/>
            <person name="Ouzari H.I."/>
        </authorList>
    </citation>
    <scope>NUCLEOTIDE SEQUENCE [LARGE SCALE GENOMIC DNA]</scope>
    <source>
        <strain evidence="6 7">KG17-1</strain>
    </source>
</reference>
<dbReference type="PANTHER" id="PTHR30346">
    <property type="entry name" value="TRANSCRIPTIONAL DUAL REGULATOR HCAR-RELATED"/>
    <property type="match status" value="1"/>
</dbReference>
<dbReference type="SUPFAM" id="SSF46785">
    <property type="entry name" value="Winged helix' DNA-binding domain"/>
    <property type="match status" value="1"/>
</dbReference>
<dbReference type="PROSITE" id="PS50931">
    <property type="entry name" value="HTH_LYSR"/>
    <property type="match status" value="1"/>
</dbReference>
<sequence length="297" mass="31888">MELRHLRYFVAVAEEASVTRAAARLGLAQPPLSQQMQQLERQIGVALFHRLPRGVALTEAGQRLLRDARVILAQLEQAADNARAAARGELGSIRIGFTSSASFNPFVTRVIRDFRAEFPQVGVQLVEENTGALLARFRALRLDAAFIRPAAGETEGLEEMPLFREPMLLALPVGHWLEARDAVPLAELAAETFILYPRRNGSALYDAIVGGCLAAGFSPRIGQEAPQMGSTVTLVAAGIGISIVPASMAHLHAPGVTYRPIQGGAPRAAMSLVLQHGTAPAVTAAFRELVRGRLPPE</sequence>
<keyword evidence="4" id="KW-0804">Transcription</keyword>
<keyword evidence="3" id="KW-0238">DNA-binding</keyword>
<dbReference type="Proteomes" id="UP001201985">
    <property type="component" value="Unassembled WGS sequence"/>
</dbReference>
<comment type="caution">
    <text evidence="6">The sequence shown here is derived from an EMBL/GenBank/DDBJ whole genome shotgun (WGS) entry which is preliminary data.</text>
</comment>
<dbReference type="RefSeq" id="WP_120008720.1">
    <property type="nucleotide sequence ID" value="NZ_JALBUU010000028.1"/>
</dbReference>
<evidence type="ECO:0000313" key="6">
    <source>
        <dbReference type="EMBL" id="MCI0755198.1"/>
    </source>
</evidence>
<dbReference type="Pfam" id="PF00126">
    <property type="entry name" value="HTH_1"/>
    <property type="match status" value="1"/>
</dbReference>